<proteinExistence type="predicted"/>
<dbReference type="PaxDb" id="6945-B7QFJ0"/>
<organism>
    <name type="scientific">Ixodes scapularis</name>
    <name type="common">Black-legged tick</name>
    <name type="synonym">Deer tick</name>
    <dbReference type="NCBI Taxonomy" id="6945"/>
    <lineage>
        <taxon>Eukaryota</taxon>
        <taxon>Metazoa</taxon>
        <taxon>Ecdysozoa</taxon>
        <taxon>Arthropoda</taxon>
        <taxon>Chelicerata</taxon>
        <taxon>Arachnida</taxon>
        <taxon>Acari</taxon>
        <taxon>Parasitiformes</taxon>
        <taxon>Ixodida</taxon>
        <taxon>Ixodoidea</taxon>
        <taxon>Ixodidae</taxon>
        <taxon>Ixodinae</taxon>
        <taxon>Ixodes</taxon>
    </lineage>
</organism>
<dbReference type="VEuPathDB" id="VectorBase:ISCP_014162"/>
<keyword evidence="3" id="KW-1185">Reference proteome</keyword>
<sequence>MACSLLTYRLFNYAFVSHFNLTERLGVLGKAGIKEAIIRNSFRYFQACQSSYADPEYLHHHLDKYLASVDQHRHPEAWAAEVSKTLQIFPIVDIGVSTLDDRKCIVLREPDVLDSDAVLGVPGIASESYKDFVLKL</sequence>
<protein>
    <submittedName>
        <fullName evidence="1 2">Uncharacterized protein</fullName>
    </submittedName>
</protein>
<accession>B7QFJ0</accession>
<dbReference type="EnsemblMetazoa" id="ISCW021902-RA">
    <property type="protein sequence ID" value="ISCW021902-PA"/>
    <property type="gene ID" value="ISCW021902"/>
</dbReference>
<reference evidence="1 3" key="1">
    <citation type="submission" date="2008-03" db="EMBL/GenBank/DDBJ databases">
        <title>Annotation of Ixodes scapularis.</title>
        <authorList>
            <consortium name="Ixodes scapularis Genome Project Consortium"/>
            <person name="Caler E."/>
            <person name="Hannick L.I."/>
            <person name="Bidwell S."/>
            <person name="Joardar V."/>
            <person name="Thiagarajan M."/>
            <person name="Amedeo P."/>
            <person name="Galinsky K.J."/>
            <person name="Schobel S."/>
            <person name="Inman J."/>
            <person name="Hostetler J."/>
            <person name="Miller J."/>
            <person name="Hammond M."/>
            <person name="Megy K."/>
            <person name="Lawson D."/>
            <person name="Kodira C."/>
            <person name="Sutton G."/>
            <person name="Meyer J."/>
            <person name="Hill C.A."/>
            <person name="Birren B."/>
            <person name="Nene V."/>
            <person name="Collins F."/>
            <person name="Alarcon-Chaidez F."/>
            <person name="Wikel S."/>
            <person name="Strausberg R."/>
        </authorList>
    </citation>
    <scope>NUCLEOTIDE SEQUENCE [LARGE SCALE GENOMIC DNA]</scope>
    <source>
        <strain evidence="3">Wikel</strain>
        <strain evidence="1">Wikel colony</strain>
    </source>
</reference>
<evidence type="ECO:0000313" key="1">
    <source>
        <dbReference type="EMBL" id="EEC17612.1"/>
    </source>
</evidence>
<name>B7QFJ0_IXOSC</name>
<dbReference type="EMBL" id="ABJB010352382">
    <property type="status" value="NOT_ANNOTATED_CDS"/>
    <property type="molecule type" value="Genomic_DNA"/>
</dbReference>
<dbReference type="HOGENOM" id="CLU_1877716_0_0_1"/>
<dbReference type="Proteomes" id="UP000001555">
    <property type="component" value="Unassembled WGS sequence"/>
</dbReference>
<dbReference type="EMBL" id="ABJB010930447">
    <property type="status" value="NOT_ANNOTATED_CDS"/>
    <property type="molecule type" value="Genomic_DNA"/>
</dbReference>
<evidence type="ECO:0000313" key="3">
    <source>
        <dbReference type="Proteomes" id="UP000001555"/>
    </source>
</evidence>
<dbReference type="EMBL" id="DS926118">
    <property type="protein sequence ID" value="EEC17612.1"/>
    <property type="molecule type" value="Genomic_DNA"/>
</dbReference>
<dbReference type="AlphaFoldDB" id="B7QFJ0"/>
<gene>
    <name evidence="1" type="ORF">IscW_ISCW021902</name>
</gene>
<dbReference type="InParanoid" id="B7QFJ0"/>
<evidence type="ECO:0000313" key="2">
    <source>
        <dbReference type="EnsemblMetazoa" id="ISCW021902-PA"/>
    </source>
</evidence>
<dbReference type="VEuPathDB" id="VectorBase:ISCW021902"/>
<reference evidence="2" key="2">
    <citation type="submission" date="2020-05" db="UniProtKB">
        <authorList>
            <consortium name="EnsemblMetazoa"/>
        </authorList>
    </citation>
    <scope>IDENTIFICATION</scope>
    <source>
        <strain evidence="2">wikel</strain>
    </source>
</reference>
<dbReference type="OrthoDB" id="6478795at2759"/>
<dbReference type="VEuPathDB" id="VectorBase:ISCI021902"/>